<evidence type="ECO:0000313" key="2">
    <source>
        <dbReference type="EMBL" id="KXT12346.1"/>
    </source>
</evidence>
<comment type="caution">
    <text evidence="2">The sequence shown here is derived from an EMBL/GenBank/DDBJ whole genome shotgun (WGS) entry which is preliminary data.</text>
</comment>
<feature type="region of interest" description="Disordered" evidence="1">
    <location>
        <begin position="553"/>
        <end position="581"/>
    </location>
</feature>
<organism evidence="2 3">
    <name type="scientific">Pseudocercospora musae</name>
    <dbReference type="NCBI Taxonomy" id="113226"/>
    <lineage>
        <taxon>Eukaryota</taxon>
        <taxon>Fungi</taxon>
        <taxon>Dikarya</taxon>
        <taxon>Ascomycota</taxon>
        <taxon>Pezizomycotina</taxon>
        <taxon>Dothideomycetes</taxon>
        <taxon>Dothideomycetidae</taxon>
        <taxon>Mycosphaerellales</taxon>
        <taxon>Mycosphaerellaceae</taxon>
        <taxon>Pseudocercospora</taxon>
    </lineage>
</organism>
<evidence type="ECO:0000256" key="1">
    <source>
        <dbReference type="SAM" id="MobiDB-lite"/>
    </source>
</evidence>
<keyword evidence="3" id="KW-1185">Reference proteome</keyword>
<sequence length="645" mass="71702">MAAKNPGVPARTNATSMNAPPAGESQAVCHFLDKVAAEIRVLIYEHVFGTSDYARFSSTPVKQSTSASDPDSTEEAVSTMINTSILATSKRIREEALDAFYNTKIVRLDFTQLRNLLDSRASRQPSQEIQSGPTLEETLLLPRIKTLSILSDCLTGPEQRHVNVREEAHRLGLGTVTCCDVGRYRINDQPEHVHFVNSKLVRMWPSVASMPDDFDALDVATSIHSAIRISASSQNLVAWASHTSFRPWVGLHELITTPGTEEEDPSPNDFNSPAHNEYMFRMTDRGGFFRCIVSDPPRVGHVSNSPDQDVPLHKLGPQHDPARLEQASEMLAMNIGRCNWATYDENYWPIPKEIKPSWVELGDSNVLDVQQEKQRELRAAWREYNLTNWPTDPTRTFYVSDVREELRSCPIFPRIFGEEAITKADKRELQQLWYLTLAVYAQLEEGPDEEVRDVEQANGGEEGGDQEDQKSNEGVESGDGHEKTTETPEVIEDEESDEIVDGDEAAMHEWSAELMRKYLSSVERIDKADLAAVSEINMRKAFAMTLTVASELAEPPSTENPVLEATGPSSSDTQSSAERLENTVEQAVIERQSGNEVAGEPVSDSATSIDEDVYQPFLDSYAAVLAYMFKSTVTGSLDALDLGEA</sequence>
<feature type="region of interest" description="Disordered" evidence="1">
    <location>
        <begin position="446"/>
        <end position="501"/>
    </location>
</feature>
<gene>
    <name evidence="2" type="ORF">AC579_601</name>
</gene>
<proteinExistence type="predicted"/>
<accession>A0A139ICL1</accession>
<dbReference type="OrthoDB" id="3649037at2759"/>
<dbReference type="Proteomes" id="UP000073492">
    <property type="component" value="Unassembled WGS sequence"/>
</dbReference>
<protein>
    <submittedName>
        <fullName evidence="2">Uncharacterized protein</fullName>
    </submittedName>
</protein>
<name>A0A139ICL1_9PEZI</name>
<feature type="compositionally biased region" description="Acidic residues" evidence="1">
    <location>
        <begin position="489"/>
        <end position="501"/>
    </location>
</feature>
<evidence type="ECO:0000313" key="3">
    <source>
        <dbReference type="Proteomes" id="UP000073492"/>
    </source>
</evidence>
<feature type="compositionally biased region" description="Basic and acidic residues" evidence="1">
    <location>
        <begin position="467"/>
        <end position="486"/>
    </location>
</feature>
<dbReference type="EMBL" id="LFZO01000154">
    <property type="protein sequence ID" value="KXT12346.1"/>
    <property type="molecule type" value="Genomic_DNA"/>
</dbReference>
<dbReference type="AlphaFoldDB" id="A0A139ICL1"/>
<reference evidence="2 3" key="1">
    <citation type="submission" date="2015-07" db="EMBL/GenBank/DDBJ databases">
        <title>Comparative genomics of the Sigatoka disease complex on banana suggests a link between parallel evolutionary changes in Pseudocercospora fijiensis and Pseudocercospora eumusae and increased virulence on the banana host.</title>
        <authorList>
            <person name="Chang T.-C."/>
            <person name="Salvucci A."/>
            <person name="Crous P.W."/>
            <person name="Stergiopoulos I."/>
        </authorList>
    </citation>
    <scope>NUCLEOTIDE SEQUENCE [LARGE SCALE GENOMIC DNA]</scope>
    <source>
        <strain evidence="2 3">CBS 116634</strain>
    </source>
</reference>
<feature type="region of interest" description="Disordered" evidence="1">
    <location>
        <begin position="1"/>
        <end position="21"/>
    </location>
</feature>
<feature type="compositionally biased region" description="Polar residues" evidence="1">
    <location>
        <begin position="567"/>
        <end position="577"/>
    </location>
</feature>